<proteinExistence type="predicted"/>
<evidence type="ECO:0000313" key="2">
    <source>
        <dbReference type="Proteomes" id="UP001277972"/>
    </source>
</evidence>
<dbReference type="EMBL" id="JAWZSR010000001">
    <property type="protein sequence ID" value="MDX8044435.1"/>
    <property type="molecule type" value="Genomic_DNA"/>
</dbReference>
<comment type="caution">
    <text evidence="1">The sequence shown here is derived from an EMBL/GenBank/DDBJ whole genome shotgun (WGS) entry which is preliminary data.</text>
</comment>
<accession>A0ACC6M0K0</accession>
<evidence type="ECO:0000313" key="1">
    <source>
        <dbReference type="EMBL" id="MDX8044435.1"/>
    </source>
</evidence>
<gene>
    <name evidence="1" type="primary">hisA</name>
    <name evidence="1" type="ORF">SH601_00410</name>
</gene>
<reference evidence="1" key="1">
    <citation type="submission" date="2023-11" db="EMBL/GenBank/DDBJ databases">
        <title>Gracilibacillus pellucida a moderately halophilic bacterium isolated from saline soil in Xinjiang province.</title>
        <authorList>
            <person name="Zhang Z."/>
            <person name="Tan F."/>
            <person name="Wang Y."/>
            <person name="Xia M."/>
        </authorList>
    </citation>
    <scope>NUCLEOTIDE SEQUENCE</scope>
    <source>
        <strain evidence="1">S3-1-1</strain>
    </source>
</reference>
<name>A0ACC6M0K0_9BACI</name>
<dbReference type="Proteomes" id="UP001277972">
    <property type="component" value="Unassembled WGS sequence"/>
</dbReference>
<sequence>MQFRPCIDLHQGRVKQIVGASLNEENKDVIENYVSTYDSSYYANMFQKDQLTGGHVIMLGEGNEQAAIEALQAYPGGLQVGGGINADNAEKYLQAGASHVIVTSYIFQDGELKMDRLKSLVEKIGKERLVIDLSCKQKDDKWYVVTNKWTKFSNIEINAETIAEIESYCDELLIHAADVEGKRGGIDEKLVAKLADYVTIPTTYAGGVRSIEDLENFQQLTKGKLHVTIGSALDIFGGDLAYQDVVKYCQ</sequence>
<protein>
    <submittedName>
        <fullName evidence="1">Phosphoribosylformimino-5-aminoimidazole carboxamide ribotide isomerase</fullName>
    </submittedName>
</protein>
<keyword evidence="1" id="KW-0413">Isomerase</keyword>
<keyword evidence="2" id="KW-1185">Reference proteome</keyword>
<organism evidence="1 2">
    <name type="scientific">Gracilibacillus pellucidus</name>
    <dbReference type="NCBI Taxonomy" id="3095368"/>
    <lineage>
        <taxon>Bacteria</taxon>
        <taxon>Bacillati</taxon>
        <taxon>Bacillota</taxon>
        <taxon>Bacilli</taxon>
        <taxon>Bacillales</taxon>
        <taxon>Bacillaceae</taxon>
        <taxon>Gracilibacillus</taxon>
    </lineage>
</organism>